<dbReference type="GO" id="GO:0005576">
    <property type="term" value="C:extracellular region"/>
    <property type="evidence" value="ECO:0007669"/>
    <property type="project" value="UniProtKB-SubCell"/>
</dbReference>
<feature type="disulfide bond" evidence="7">
    <location>
        <begin position="75"/>
        <end position="101"/>
    </location>
</feature>
<keyword evidence="8" id="KW-0732">Signal</keyword>
<comment type="caution">
    <text evidence="7">Lacks conserved residue(s) required for the propagation of feature annotation.</text>
</comment>
<comment type="similarity">
    <text evidence="2">Belongs to the seminal plasma protein family.</text>
</comment>
<dbReference type="EMBL" id="JAATJV010274957">
    <property type="protein sequence ID" value="MBZ3876423.1"/>
    <property type="molecule type" value="Genomic_DNA"/>
</dbReference>
<keyword evidence="5 7" id="KW-1015">Disulfide bond</keyword>
<evidence type="ECO:0000256" key="2">
    <source>
        <dbReference type="ARBA" id="ARBA00010011"/>
    </source>
</evidence>
<evidence type="ECO:0000256" key="7">
    <source>
        <dbReference type="PROSITE-ProRule" id="PRU00479"/>
    </source>
</evidence>
<feature type="chain" id="PRO_5041222940" evidence="8">
    <location>
        <begin position="22"/>
        <end position="116"/>
    </location>
</feature>
<dbReference type="AlphaFoldDB" id="A0AA41MQR8"/>
<evidence type="ECO:0000313" key="11">
    <source>
        <dbReference type="Proteomes" id="UP001166674"/>
    </source>
</evidence>
<dbReference type="InterPro" id="IPR051666">
    <property type="entry name" value="SP_Capacitation_Regulator"/>
</dbReference>
<dbReference type="GO" id="GO:0008201">
    <property type="term" value="F:heparin binding"/>
    <property type="evidence" value="ECO:0007669"/>
    <property type="project" value="UniProtKB-ARBA"/>
</dbReference>
<feature type="domain" description="Fibronectin type-II" evidence="9">
    <location>
        <begin position="70"/>
        <end position="116"/>
    </location>
</feature>
<dbReference type="FunFam" id="2.10.10.10:FF:000005">
    <property type="entry name" value="Epididymal sperm binding protein 1"/>
    <property type="match status" value="1"/>
</dbReference>
<evidence type="ECO:0000259" key="9">
    <source>
        <dbReference type="PROSITE" id="PS51092"/>
    </source>
</evidence>
<protein>
    <submittedName>
        <fullName evidence="10">Binder of sperm protein-like protein 1</fullName>
    </submittedName>
</protein>
<reference evidence="10" key="1">
    <citation type="submission" date="2020-03" db="EMBL/GenBank/DDBJ databases">
        <title>Studies in the Genomics of Life Span.</title>
        <authorList>
            <person name="Glass D."/>
        </authorList>
    </citation>
    <scope>NUCLEOTIDE SEQUENCE</scope>
    <source>
        <strain evidence="10">SUZIE</strain>
        <tissue evidence="10">Muscle</tissue>
    </source>
</reference>
<dbReference type="GO" id="GO:0007338">
    <property type="term" value="P:single fertilization"/>
    <property type="evidence" value="ECO:0007669"/>
    <property type="project" value="UniProtKB-KW"/>
</dbReference>
<keyword evidence="6" id="KW-0278">Fertilization</keyword>
<dbReference type="SUPFAM" id="SSF57440">
    <property type="entry name" value="Kringle-like"/>
    <property type="match status" value="2"/>
</dbReference>
<dbReference type="GO" id="GO:0009986">
    <property type="term" value="C:cell surface"/>
    <property type="evidence" value="ECO:0007669"/>
    <property type="project" value="TreeGrafter"/>
</dbReference>
<name>A0AA41MQR8_SCICA</name>
<evidence type="ECO:0000256" key="5">
    <source>
        <dbReference type="ARBA" id="ARBA00023157"/>
    </source>
</evidence>
<feature type="signal peptide" evidence="8">
    <location>
        <begin position="1"/>
        <end position="21"/>
    </location>
</feature>
<dbReference type="PROSITE" id="PS00023">
    <property type="entry name" value="FN2_1"/>
    <property type="match status" value="1"/>
</dbReference>
<keyword evidence="3" id="KW-0964">Secreted</keyword>
<gene>
    <name evidence="10" type="ORF">SUZIE_137865</name>
</gene>
<feature type="domain" description="Fibronectin type-II" evidence="9">
    <location>
        <begin position="25"/>
        <end position="69"/>
    </location>
</feature>
<dbReference type="GO" id="GO:0048240">
    <property type="term" value="P:sperm capacitation"/>
    <property type="evidence" value="ECO:0007669"/>
    <property type="project" value="TreeGrafter"/>
</dbReference>
<dbReference type="PANTHER" id="PTHR22918:SF4">
    <property type="entry name" value="BINDER OF SPERM PROTEIN HOMOLOG 1"/>
    <property type="match status" value="1"/>
</dbReference>
<evidence type="ECO:0000313" key="10">
    <source>
        <dbReference type="EMBL" id="MBZ3876423.1"/>
    </source>
</evidence>
<comment type="caution">
    <text evidence="10">The sequence shown here is derived from an EMBL/GenBank/DDBJ whole genome shotgun (WGS) entry which is preliminary data.</text>
</comment>
<accession>A0AA41MQR8</accession>
<keyword evidence="4" id="KW-0677">Repeat</keyword>
<dbReference type="InterPro" id="IPR036943">
    <property type="entry name" value="FN_type2_sf"/>
</dbReference>
<evidence type="ECO:0000256" key="1">
    <source>
        <dbReference type="ARBA" id="ARBA00004613"/>
    </source>
</evidence>
<dbReference type="CDD" id="cd00062">
    <property type="entry name" value="FN2"/>
    <property type="match status" value="1"/>
</dbReference>
<keyword evidence="11" id="KW-1185">Reference proteome</keyword>
<dbReference type="SMART" id="SM00059">
    <property type="entry name" value="FN2"/>
    <property type="match status" value="2"/>
</dbReference>
<dbReference type="PANTHER" id="PTHR22918">
    <property type="entry name" value="SEMINAL PLASMA PROTEIN"/>
    <property type="match status" value="1"/>
</dbReference>
<dbReference type="FunFam" id="2.10.10.10:FF:000003">
    <property type="entry name" value="binder of sperm protein homolog 1"/>
    <property type="match status" value="1"/>
</dbReference>
<comment type="subcellular location">
    <subcellularLocation>
        <location evidence="1">Secreted</location>
    </subcellularLocation>
</comment>
<dbReference type="Gene3D" id="2.10.10.10">
    <property type="entry name" value="Fibronectin, type II, collagen-binding"/>
    <property type="match status" value="2"/>
</dbReference>
<evidence type="ECO:0000256" key="3">
    <source>
        <dbReference type="ARBA" id="ARBA00022525"/>
    </source>
</evidence>
<evidence type="ECO:0000256" key="8">
    <source>
        <dbReference type="SAM" id="SignalP"/>
    </source>
</evidence>
<evidence type="ECO:0000256" key="4">
    <source>
        <dbReference type="ARBA" id="ARBA00022737"/>
    </source>
</evidence>
<dbReference type="Pfam" id="PF00040">
    <property type="entry name" value="fn2"/>
    <property type="match status" value="2"/>
</dbReference>
<evidence type="ECO:0000256" key="6">
    <source>
        <dbReference type="ARBA" id="ARBA00023279"/>
    </source>
</evidence>
<dbReference type="PRINTS" id="PR00013">
    <property type="entry name" value="FNTYPEII"/>
</dbReference>
<feature type="disulfide bond" evidence="7">
    <location>
        <begin position="89"/>
        <end position="116"/>
    </location>
</feature>
<dbReference type="InterPro" id="IPR013806">
    <property type="entry name" value="Kringle-like"/>
</dbReference>
<dbReference type="PROSITE" id="PS51092">
    <property type="entry name" value="FN2_2"/>
    <property type="match status" value="2"/>
</dbReference>
<proteinExistence type="inferred from homology"/>
<sequence length="116" mass="13948">MAQCPGLLLVLLWVFLPHCMAGIPNEDGECVFPFWYKNKKFYDCIKFGVRHDWCSLNKTFQGYWKYCTAADFAPCVFPFWYRRVIYWECTDDGDDMGKKWCSLTKNYNKDQVWKYC</sequence>
<organism evidence="10 11">
    <name type="scientific">Sciurus carolinensis</name>
    <name type="common">Eastern gray squirrel</name>
    <dbReference type="NCBI Taxonomy" id="30640"/>
    <lineage>
        <taxon>Eukaryota</taxon>
        <taxon>Metazoa</taxon>
        <taxon>Chordata</taxon>
        <taxon>Craniata</taxon>
        <taxon>Vertebrata</taxon>
        <taxon>Euteleostomi</taxon>
        <taxon>Mammalia</taxon>
        <taxon>Eutheria</taxon>
        <taxon>Euarchontoglires</taxon>
        <taxon>Glires</taxon>
        <taxon>Rodentia</taxon>
        <taxon>Sciuromorpha</taxon>
        <taxon>Sciuridae</taxon>
        <taxon>Sciurinae</taxon>
        <taxon>Sciurini</taxon>
        <taxon>Sciurus</taxon>
    </lineage>
</organism>
<dbReference type="InterPro" id="IPR000562">
    <property type="entry name" value="FN_type2_dom"/>
</dbReference>
<dbReference type="Proteomes" id="UP001166674">
    <property type="component" value="Unassembled WGS sequence"/>
</dbReference>